<proteinExistence type="predicted"/>
<dbReference type="Proteomes" id="UP000765509">
    <property type="component" value="Unassembled WGS sequence"/>
</dbReference>
<evidence type="ECO:0000313" key="2">
    <source>
        <dbReference type="EMBL" id="MBW0547917.1"/>
    </source>
</evidence>
<gene>
    <name evidence="2" type="ORF">O181_087632</name>
</gene>
<name>A0A9Q3IQ12_9BASI</name>
<feature type="compositionally biased region" description="Polar residues" evidence="1">
    <location>
        <begin position="97"/>
        <end position="114"/>
    </location>
</feature>
<evidence type="ECO:0000256" key="1">
    <source>
        <dbReference type="SAM" id="MobiDB-lite"/>
    </source>
</evidence>
<sequence>MWQGGPMLEGLFPLVVDAEGSAKLDGEEVEVLNPFIGNHSGTSPSKPSSKRFQSQVIPRTPQNSHPVLSTIPSSIPPPSLNPSTSRVALASPLRPSPITQPRKSPIFTSQQLQPVASSSRRREDLFAFLFPAAQLFQIMESWPVQVTREDPNGKMKDKMMWPDFLEGVIEKVGR</sequence>
<feature type="compositionally biased region" description="Polar residues" evidence="1">
    <location>
        <begin position="39"/>
        <end position="65"/>
    </location>
</feature>
<feature type="region of interest" description="Disordered" evidence="1">
    <location>
        <begin position="35"/>
        <end position="114"/>
    </location>
</feature>
<evidence type="ECO:0000313" key="3">
    <source>
        <dbReference type="Proteomes" id="UP000765509"/>
    </source>
</evidence>
<organism evidence="2 3">
    <name type="scientific">Austropuccinia psidii MF-1</name>
    <dbReference type="NCBI Taxonomy" id="1389203"/>
    <lineage>
        <taxon>Eukaryota</taxon>
        <taxon>Fungi</taxon>
        <taxon>Dikarya</taxon>
        <taxon>Basidiomycota</taxon>
        <taxon>Pucciniomycotina</taxon>
        <taxon>Pucciniomycetes</taxon>
        <taxon>Pucciniales</taxon>
        <taxon>Sphaerophragmiaceae</taxon>
        <taxon>Austropuccinia</taxon>
    </lineage>
</organism>
<dbReference type="AlphaFoldDB" id="A0A9Q3IQ12"/>
<reference evidence="2" key="1">
    <citation type="submission" date="2021-03" db="EMBL/GenBank/DDBJ databases">
        <title>Draft genome sequence of rust myrtle Austropuccinia psidii MF-1, a brazilian biotype.</title>
        <authorList>
            <person name="Quecine M.C."/>
            <person name="Pachon D.M.R."/>
            <person name="Bonatelli M.L."/>
            <person name="Correr F.H."/>
            <person name="Franceschini L.M."/>
            <person name="Leite T.F."/>
            <person name="Margarido G.R.A."/>
            <person name="Almeida C.A."/>
            <person name="Ferrarezi J.A."/>
            <person name="Labate C.A."/>
        </authorList>
    </citation>
    <scope>NUCLEOTIDE SEQUENCE</scope>
    <source>
        <strain evidence="2">MF-1</strain>
    </source>
</reference>
<accession>A0A9Q3IQ12</accession>
<protein>
    <submittedName>
        <fullName evidence="2">Uncharacterized protein</fullName>
    </submittedName>
</protein>
<dbReference type="EMBL" id="AVOT02053027">
    <property type="protein sequence ID" value="MBW0547917.1"/>
    <property type="molecule type" value="Genomic_DNA"/>
</dbReference>
<comment type="caution">
    <text evidence="2">The sequence shown here is derived from an EMBL/GenBank/DDBJ whole genome shotgun (WGS) entry which is preliminary data.</text>
</comment>
<keyword evidence="3" id="KW-1185">Reference proteome</keyword>